<protein>
    <submittedName>
        <fullName evidence="1">Uncharacterized protein</fullName>
    </submittedName>
</protein>
<proteinExistence type="predicted"/>
<evidence type="ECO:0000313" key="1">
    <source>
        <dbReference type="EMBL" id="KKN67889.1"/>
    </source>
</evidence>
<dbReference type="AlphaFoldDB" id="A0A0F9SLI8"/>
<dbReference type="EMBL" id="LAZR01000463">
    <property type="protein sequence ID" value="KKN67889.1"/>
    <property type="molecule type" value="Genomic_DNA"/>
</dbReference>
<reference evidence="1" key="1">
    <citation type="journal article" date="2015" name="Nature">
        <title>Complex archaea that bridge the gap between prokaryotes and eukaryotes.</title>
        <authorList>
            <person name="Spang A."/>
            <person name="Saw J.H."/>
            <person name="Jorgensen S.L."/>
            <person name="Zaremba-Niedzwiedzka K."/>
            <person name="Martijn J."/>
            <person name="Lind A.E."/>
            <person name="van Eijk R."/>
            <person name="Schleper C."/>
            <person name="Guy L."/>
            <person name="Ettema T.J."/>
        </authorList>
    </citation>
    <scope>NUCLEOTIDE SEQUENCE</scope>
</reference>
<accession>A0A0F9SLI8</accession>
<organism evidence="1">
    <name type="scientific">marine sediment metagenome</name>
    <dbReference type="NCBI Taxonomy" id="412755"/>
    <lineage>
        <taxon>unclassified sequences</taxon>
        <taxon>metagenomes</taxon>
        <taxon>ecological metagenomes</taxon>
    </lineage>
</organism>
<gene>
    <name evidence="1" type="ORF">LCGC14_0456760</name>
</gene>
<name>A0A0F9SLI8_9ZZZZ</name>
<comment type="caution">
    <text evidence="1">The sequence shown here is derived from an EMBL/GenBank/DDBJ whole genome shotgun (WGS) entry which is preliminary data.</text>
</comment>
<sequence>MLKKAEVSVRGTRPFLWHAFTEEALSTSRKVKGGVAGNDPDEWKKTVLATDKGLLFIKPSYIFGSLKNGATFIKVGRGTITKKVAATLIVLDDIIYMKTENDDHLFLPSEEELDRDATKSVYLDVTSVVNPNTKGRNIRYRVAAKYPWFATFNIQWDATVVSEIQMKETCEAAGVFSGLGDGRGVGNGRYEIDSFEVSKD</sequence>